<gene>
    <name evidence="2" type="ORF">GRI72_09120</name>
</gene>
<reference evidence="2 3" key="1">
    <citation type="submission" date="2019-12" db="EMBL/GenBank/DDBJ databases">
        <title>Genomic-based taxomic classification of the family Erythrobacteraceae.</title>
        <authorList>
            <person name="Xu L."/>
        </authorList>
    </citation>
    <scope>NUCLEOTIDE SEQUENCE [LARGE SCALE GENOMIC DNA]</scope>
    <source>
        <strain evidence="2 3">H32</strain>
    </source>
</reference>
<comment type="caution">
    <text evidence="2">The sequence shown here is derived from an EMBL/GenBank/DDBJ whole genome shotgun (WGS) entry which is preliminary data.</text>
</comment>
<evidence type="ECO:0000256" key="1">
    <source>
        <dbReference type="SAM" id="Phobius"/>
    </source>
</evidence>
<keyword evidence="1" id="KW-0812">Transmembrane</keyword>
<dbReference type="RefSeq" id="WP_160733578.1">
    <property type="nucleotide sequence ID" value="NZ_CP139719.1"/>
</dbReference>
<accession>A0ABW9UYW8</accession>
<feature type="transmembrane region" description="Helical" evidence="1">
    <location>
        <begin position="12"/>
        <end position="34"/>
    </location>
</feature>
<proteinExistence type="predicted"/>
<protein>
    <submittedName>
        <fullName evidence="2">Uncharacterized protein</fullName>
    </submittedName>
</protein>
<evidence type="ECO:0000313" key="2">
    <source>
        <dbReference type="EMBL" id="MXO68985.1"/>
    </source>
</evidence>
<evidence type="ECO:0000313" key="3">
    <source>
        <dbReference type="Proteomes" id="UP000444401"/>
    </source>
</evidence>
<dbReference type="EMBL" id="WTYO01000003">
    <property type="protein sequence ID" value="MXO68985.1"/>
    <property type="molecule type" value="Genomic_DNA"/>
</dbReference>
<sequence length="68" mass="7543">MFLYIESRELDLMPSIRPFLWAIAVVTVALLNIADVLPDWATIAAILTLPFMATLSGMHCRPAKGIDQ</sequence>
<keyword evidence="3" id="KW-1185">Reference proteome</keyword>
<feature type="transmembrane region" description="Helical" evidence="1">
    <location>
        <begin position="40"/>
        <end position="58"/>
    </location>
</feature>
<organism evidence="2 3">
    <name type="scientific">Pelagerythrobacter marinus</name>
    <dbReference type="NCBI Taxonomy" id="538382"/>
    <lineage>
        <taxon>Bacteria</taxon>
        <taxon>Pseudomonadati</taxon>
        <taxon>Pseudomonadota</taxon>
        <taxon>Alphaproteobacteria</taxon>
        <taxon>Sphingomonadales</taxon>
        <taxon>Erythrobacteraceae</taxon>
        <taxon>Pelagerythrobacter</taxon>
    </lineage>
</organism>
<name>A0ABW9UYW8_9SPHN</name>
<dbReference type="Proteomes" id="UP000444401">
    <property type="component" value="Unassembled WGS sequence"/>
</dbReference>
<keyword evidence="1" id="KW-0472">Membrane</keyword>
<keyword evidence="1" id="KW-1133">Transmembrane helix</keyword>